<accession>A0A2S1SG00</accession>
<dbReference type="KEGG" id="fpal:HYN49_05055"/>
<dbReference type="Gene3D" id="3.20.20.100">
    <property type="entry name" value="NADP-dependent oxidoreductase domain"/>
    <property type="match status" value="1"/>
</dbReference>
<evidence type="ECO:0000313" key="3">
    <source>
        <dbReference type="EMBL" id="AWI25315.1"/>
    </source>
</evidence>
<proteinExistence type="predicted"/>
<dbReference type="Proteomes" id="UP000244937">
    <property type="component" value="Chromosome"/>
</dbReference>
<evidence type="ECO:0000259" key="2">
    <source>
        <dbReference type="Pfam" id="PF00248"/>
    </source>
</evidence>
<reference evidence="3 4" key="1">
    <citation type="submission" date="2018-05" db="EMBL/GenBank/DDBJ databases">
        <title>Genome sequencing of Flavobacterium sp. HYN0049.</title>
        <authorList>
            <person name="Yi H."/>
            <person name="Baek C."/>
        </authorList>
    </citation>
    <scope>NUCLEOTIDE SEQUENCE [LARGE SCALE GENOMIC DNA]</scope>
    <source>
        <strain evidence="3 4">HYN0049</strain>
    </source>
</reference>
<dbReference type="GO" id="GO:0016491">
    <property type="term" value="F:oxidoreductase activity"/>
    <property type="evidence" value="ECO:0007669"/>
    <property type="project" value="UniProtKB-KW"/>
</dbReference>
<dbReference type="RefSeq" id="WP_108903109.1">
    <property type="nucleotide sequence ID" value="NZ_CP029187.1"/>
</dbReference>
<gene>
    <name evidence="3" type="ORF">HYN49_05055</name>
</gene>
<dbReference type="PRINTS" id="PR00069">
    <property type="entry name" value="ALDKETRDTASE"/>
</dbReference>
<dbReference type="InterPro" id="IPR020471">
    <property type="entry name" value="AKR"/>
</dbReference>
<organism evidence="3 4">
    <name type="scientific">Flavobacterium pallidum</name>
    <dbReference type="NCBI Taxonomy" id="2172098"/>
    <lineage>
        <taxon>Bacteria</taxon>
        <taxon>Pseudomonadati</taxon>
        <taxon>Bacteroidota</taxon>
        <taxon>Flavobacteriia</taxon>
        <taxon>Flavobacteriales</taxon>
        <taxon>Flavobacteriaceae</taxon>
        <taxon>Flavobacterium</taxon>
    </lineage>
</organism>
<dbReference type="InterPro" id="IPR023210">
    <property type="entry name" value="NADP_OxRdtase_dom"/>
</dbReference>
<dbReference type="PANTHER" id="PTHR43364:SF4">
    <property type="entry name" value="NAD(P)-LINKED OXIDOREDUCTASE SUPERFAMILY PROTEIN"/>
    <property type="match status" value="1"/>
</dbReference>
<dbReference type="AlphaFoldDB" id="A0A2S1SG00"/>
<sequence length="345" mass="38762">MNYTFLPGTNIKVSTLCLGTMTFGRQNTEPEGHQQIEMALEHGINFIDTAEMYPVPALEKNYGSTENIIGSWIKNTGKRNEIVLATKIAGANRGLPYIREDLRYTPQTVRESVEKSLRRLQTDYIDLYQLHWPERKSNMFGQLGFSITDDAWEDNTQIVVETMSALIAEGKIRHFGISNETPWGLMRFLEEGKKHRLTKTITVQNPYSLVNRSLETGLSEVLFRENVGLLAYSPLGFGILTGKYGQRQNHPEARLNQFPNFTRYNSEEARKAAASYVDLAKQNGVSPSQMALAFVQAQPFVSSTIIGATSLAQLKENIGSIHVIITPEILSGIEKIHRKFPNPAP</sequence>
<dbReference type="PANTHER" id="PTHR43364">
    <property type="entry name" value="NADH-SPECIFIC METHYLGLYOXAL REDUCTASE-RELATED"/>
    <property type="match status" value="1"/>
</dbReference>
<dbReference type="InterPro" id="IPR050523">
    <property type="entry name" value="AKR_Detox_Biosynth"/>
</dbReference>
<dbReference type="OrthoDB" id="9773828at2"/>
<keyword evidence="1" id="KW-0560">Oxidoreductase</keyword>
<dbReference type="InterPro" id="IPR036812">
    <property type="entry name" value="NAD(P)_OxRdtase_dom_sf"/>
</dbReference>
<evidence type="ECO:0000256" key="1">
    <source>
        <dbReference type="ARBA" id="ARBA00023002"/>
    </source>
</evidence>
<keyword evidence="4" id="KW-1185">Reference proteome</keyword>
<dbReference type="SUPFAM" id="SSF51430">
    <property type="entry name" value="NAD(P)-linked oxidoreductase"/>
    <property type="match status" value="1"/>
</dbReference>
<protein>
    <submittedName>
        <fullName evidence="3">Aldo/keto reductase</fullName>
    </submittedName>
</protein>
<feature type="domain" description="NADP-dependent oxidoreductase" evidence="2">
    <location>
        <begin position="16"/>
        <end position="336"/>
    </location>
</feature>
<dbReference type="CDD" id="cd19094">
    <property type="entry name" value="AKR_Tas-like"/>
    <property type="match status" value="1"/>
</dbReference>
<dbReference type="Pfam" id="PF00248">
    <property type="entry name" value="Aldo_ket_red"/>
    <property type="match status" value="1"/>
</dbReference>
<evidence type="ECO:0000313" key="4">
    <source>
        <dbReference type="Proteomes" id="UP000244937"/>
    </source>
</evidence>
<dbReference type="EMBL" id="CP029187">
    <property type="protein sequence ID" value="AWI25315.1"/>
    <property type="molecule type" value="Genomic_DNA"/>
</dbReference>
<name>A0A2S1SG00_9FLAO</name>